<sequence length="688" mass="72291">MRLLIPRFGALAFLALLASALVARAATAALSPLERATTDPSFTATGEPGSLALLGVIPSFVLVGPLAVVAALFPGVFARLAIGMKRWRAFLVVASLNSTLALVYFALVTYRPHWLPPGSGFGPAAIASYFTLFALVGSVWAGCRYRRMAAAAPEVTAPPDRTEILALAGLTAFAALGTVLTALFAGWDSTLRVPMREFTFIGLALLAATLYAGYRALTHRADSDAGGCAPAVRLSLPGEAVALGTLVLCGFATVLLTSAPTSGPVATGTETGDAETVFGPRLVGEPVAIAAFELEGNKKEKVFGRVMSNLALDGERLVFGTSASPADGRMLCMNRATGKVEWALDDPDLKAVFCTPTVANGKVYCGEGMHEDRGRRLFCVSASTGVPVWKEPFKTASHTEGAPAVAGGKVYFPAGDDGLYCARADTGAPVWQLKGGKETGIHIDAAPVVSNGTVFVGSGLYSYVAVALDAVTGAEKWRTDLGLRVFGQPLVSEGNVFYGVGTGNMGADVWHYDEEGAARDTEAAGAVCCLDATTGKEKWRYPLPRSVHTGLAADAFSIYAGCRDGFVYALDRRTGKLRWKAGIGSSVTSAPAVAAEGGFPVAVYAVSREGRMFCLNPQTGAVVWWRGELPGYNWAGRDENNVMCTPLVISTVTSTGSKRTIYFGAHQTDLNPNVRHVAVFKFEDVIGE</sequence>
<keyword evidence="1" id="KW-1133">Transmembrane helix</keyword>
<proteinExistence type="predicted"/>
<dbReference type="SMART" id="SM00564">
    <property type="entry name" value="PQQ"/>
    <property type="match status" value="6"/>
</dbReference>
<dbReference type="InterPro" id="IPR002372">
    <property type="entry name" value="PQQ_rpt_dom"/>
</dbReference>
<keyword evidence="1" id="KW-0472">Membrane</keyword>
<feature type="chain" id="PRO_5016250842" description="Pyrrolo-quinoline quinone repeat domain-containing protein" evidence="2">
    <location>
        <begin position="26"/>
        <end position="688"/>
    </location>
</feature>
<feature type="transmembrane region" description="Helical" evidence="1">
    <location>
        <begin position="238"/>
        <end position="256"/>
    </location>
</feature>
<dbReference type="EMBL" id="CP025958">
    <property type="protein sequence ID" value="AWM41945.1"/>
    <property type="molecule type" value="Genomic_DNA"/>
</dbReference>
<organism evidence="4 5">
    <name type="scientific">Gemmata obscuriglobus</name>
    <dbReference type="NCBI Taxonomy" id="114"/>
    <lineage>
        <taxon>Bacteria</taxon>
        <taxon>Pseudomonadati</taxon>
        <taxon>Planctomycetota</taxon>
        <taxon>Planctomycetia</taxon>
        <taxon>Gemmatales</taxon>
        <taxon>Gemmataceae</taxon>
        <taxon>Gemmata</taxon>
    </lineage>
</organism>
<feature type="transmembrane region" description="Helical" evidence="1">
    <location>
        <begin position="120"/>
        <end position="143"/>
    </location>
</feature>
<dbReference type="AlphaFoldDB" id="A0A2Z3HG47"/>
<keyword evidence="5" id="KW-1185">Reference proteome</keyword>
<keyword evidence="2" id="KW-0732">Signal</keyword>
<dbReference type="InterPro" id="IPR018391">
    <property type="entry name" value="PQQ_b-propeller_rpt"/>
</dbReference>
<keyword evidence="1" id="KW-0812">Transmembrane</keyword>
<dbReference type="Proteomes" id="UP000245802">
    <property type="component" value="Chromosome"/>
</dbReference>
<dbReference type="SUPFAM" id="SSF50998">
    <property type="entry name" value="Quinoprotein alcohol dehydrogenase-like"/>
    <property type="match status" value="1"/>
</dbReference>
<gene>
    <name evidence="4" type="ORF">C1280_36435</name>
</gene>
<evidence type="ECO:0000259" key="3">
    <source>
        <dbReference type="Pfam" id="PF13360"/>
    </source>
</evidence>
<dbReference type="InterPro" id="IPR011047">
    <property type="entry name" value="Quinoprotein_ADH-like_sf"/>
</dbReference>
<feature type="signal peptide" evidence="2">
    <location>
        <begin position="1"/>
        <end position="25"/>
    </location>
</feature>
<dbReference type="PANTHER" id="PTHR34512:SF30">
    <property type="entry name" value="OUTER MEMBRANE PROTEIN ASSEMBLY FACTOR BAMB"/>
    <property type="match status" value="1"/>
</dbReference>
<accession>A0A2Z3HG47</accession>
<dbReference type="PANTHER" id="PTHR34512">
    <property type="entry name" value="CELL SURFACE PROTEIN"/>
    <property type="match status" value="1"/>
</dbReference>
<reference evidence="4 5" key="1">
    <citation type="submission" date="2018-01" db="EMBL/GenBank/DDBJ databases">
        <title>G. obscuriglobus.</title>
        <authorList>
            <person name="Franke J."/>
            <person name="Blomberg W."/>
            <person name="Selmecki A."/>
        </authorList>
    </citation>
    <scope>NUCLEOTIDE SEQUENCE [LARGE SCALE GENOMIC DNA]</scope>
    <source>
        <strain evidence="4 5">DSM 5831</strain>
    </source>
</reference>
<dbReference type="Pfam" id="PF13360">
    <property type="entry name" value="PQQ_2"/>
    <property type="match status" value="1"/>
</dbReference>
<dbReference type="RefSeq" id="WP_010036652.1">
    <property type="nucleotide sequence ID" value="NZ_CP025958.1"/>
</dbReference>
<dbReference type="KEGG" id="gog:C1280_36435"/>
<feature type="domain" description="Pyrrolo-quinoline quinone repeat" evidence="3">
    <location>
        <begin position="424"/>
        <end position="626"/>
    </location>
</feature>
<dbReference type="OrthoDB" id="242545at2"/>
<evidence type="ECO:0000256" key="2">
    <source>
        <dbReference type="SAM" id="SignalP"/>
    </source>
</evidence>
<name>A0A2Z3HG47_9BACT</name>
<evidence type="ECO:0000313" key="4">
    <source>
        <dbReference type="EMBL" id="AWM41945.1"/>
    </source>
</evidence>
<feature type="transmembrane region" description="Helical" evidence="1">
    <location>
        <begin position="198"/>
        <end position="217"/>
    </location>
</feature>
<dbReference type="Gene3D" id="2.130.10.10">
    <property type="entry name" value="YVTN repeat-like/Quinoprotein amine dehydrogenase"/>
    <property type="match status" value="2"/>
</dbReference>
<feature type="transmembrane region" description="Helical" evidence="1">
    <location>
        <begin position="164"/>
        <end position="186"/>
    </location>
</feature>
<feature type="transmembrane region" description="Helical" evidence="1">
    <location>
        <begin position="89"/>
        <end position="108"/>
    </location>
</feature>
<evidence type="ECO:0000313" key="5">
    <source>
        <dbReference type="Proteomes" id="UP000245802"/>
    </source>
</evidence>
<dbReference type="InterPro" id="IPR015943">
    <property type="entry name" value="WD40/YVTN_repeat-like_dom_sf"/>
</dbReference>
<evidence type="ECO:0000256" key="1">
    <source>
        <dbReference type="SAM" id="Phobius"/>
    </source>
</evidence>
<feature type="transmembrane region" description="Helical" evidence="1">
    <location>
        <begin position="49"/>
        <end position="77"/>
    </location>
</feature>
<protein>
    <recommendedName>
        <fullName evidence="3">Pyrrolo-quinoline quinone repeat domain-containing protein</fullName>
    </recommendedName>
</protein>